<evidence type="ECO:0000256" key="3">
    <source>
        <dbReference type="HAMAP-Rule" id="MF_01590"/>
    </source>
</evidence>
<dbReference type="PANTHER" id="PTHR43861">
    <property type="entry name" value="TRANS-ACONITATE 2-METHYLTRANSFERASE-RELATED"/>
    <property type="match status" value="1"/>
</dbReference>
<feature type="binding site" evidence="3">
    <location>
        <position position="113"/>
    </location>
    <ligand>
        <name>carboxy-S-adenosyl-L-methionine</name>
        <dbReference type="ChEBI" id="CHEBI:134278"/>
    </ligand>
</feature>
<comment type="caution">
    <text evidence="4">The sequence shown here is derived from an EMBL/GenBank/DDBJ whole genome shotgun (WGS) entry which is preliminary data.</text>
</comment>
<protein>
    <recommendedName>
        <fullName evidence="3">tRNA U34 carboxymethyltransferase</fullName>
        <ecNumber evidence="3">2.5.1.-</ecNumber>
    </recommendedName>
</protein>
<dbReference type="OrthoDB" id="9773188at2"/>
<evidence type="ECO:0000256" key="2">
    <source>
        <dbReference type="ARBA" id="ARBA00022694"/>
    </source>
</evidence>
<reference evidence="4 5" key="1">
    <citation type="submission" date="2006-03" db="EMBL/GenBank/DDBJ databases">
        <authorList>
            <person name="Pinhassi J."/>
            <person name="Pedros-Alio C."/>
            <person name="Ferriera S."/>
            <person name="Johnson J."/>
            <person name="Kravitz S."/>
            <person name="Halpern A."/>
            <person name="Remington K."/>
            <person name="Beeson K."/>
            <person name="Tran B."/>
            <person name="Rogers Y.-H."/>
            <person name="Friedman R."/>
            <person name="Venter J.C."/>
        </authorList>
    </citation>
    <scope>NUCLEOTIDE SEQUENCE [LARGE SCALE GENOMIC DNA]</scope>
    <source>
        <strain evidence="4 5">RED65</strain>
    </source>
</reference>
<feature type="binding site" evidence="3">
    <location>
        <position position="210"/>
    </location>
    <ligand>
        <name>carboxy-S-adenosyl-L-methionine</name>
        <dbReference type="ChEBI" id="CHEBI:134278"/>
    </ligand>
</feature>
<dbReference type="EMBL" id="AAQH01000001">
    <property type="protein sequence ID" value="EAT13971.1"/>
    <property type="molecule type" value="Genomic_DNA"/>
</dbReference>
<dbReference type="HOGENOM" id="CLU_052665_0_0_6"/>
<evidence type="ECO:0000313" key="5">
    <source>
        <dbReference type="Proteomes" id="UP000004263"/>
    </source>
</evidence>
<dbReference type="GO" id="GO:0016765">
    <property type="term" value="F:transferase activity, transferring alkyl or aryl (other than methyl) groups"/>
    <property type="evidence" value="ECO:0007669"/>
    <property type="project" value="UniProtKB-UniRule"/>
</dbReference>
<evidence type="ECO:0000313" key="4">
    <source>
        <dbReference type="EMBL" id="EAT13971.1"/>
    </source>
</evidence>
<evidence type="ECO:0000256" key="1">
    <source>
        <dbReference type="ARBA" id="ARBA00022679"/>
    </source>
</evidence>
<name>Q1N5H1_9GAMM</name>
<accession>Q1N5H1</accession>
<dbReference type="Proteomes" id="UP000004263">
    <property type="component" value="Unassembled WGS sequence"/>
</dbReference>
<dbReference type="Gene3D" id="3.40.50.150">
    <property type="entry name" value="Vaccinia Virus protein VP39"/>
    <property type="match status" value="1"/>
</dbReference>
<feature type="binding site" evidence="3">
    <location>
        <position position="329"/>
    </location>
    <ligand>
        <name>carboxy-S-adenosyl-L-methionine</name>
        <dbReference type="ChEBI" id="CHEBI:134278"/>
    </ligand>
</feature>
<comment type="similarity">
    <text evidence="3">Belongs to the class I-like SAM-binding methyltransferase superfamily. CmoB family.</text>
</comment>
<feature type="binding site" evidence="3">
    <location>
        <begin position="160"/>
        <end position="162"/>
    </location>
    <ligand>
        <name>carboxy-S-adenosyl-L-methionine</name>
        <dbReference type="ChEBI" id="CHEBI:134278"/>
    </ligand>
</feature>
<keyword evidence="4" id="KW-0489">Methyltransferase</keyword>
<dbReference type="HAMAP" id="MF_01590">
    <property type="entry name" value="tRNA_carboxymethyltr_CmoB"/>
    <property type="match status" value="1"/>
</dbReference>
<organism evidence="4 5">
    <name type="scientific">Bermanella marisrubri</name>
    <dbReference type="NCBI Taxonomy" id="207949"/>
    <lineage>
        <taxon>Bacteria</taxon>
        <taxon>Pseudomonadati</taxon>
        <taxon>Pseudomonadota</taxon>
        <taxon>Gammaproteobacteria</taxon>
        <taxon>Oceanospirillales</taxon>
        <taxon>Oceanospirillaceae</taxon>
        <taxon>Bermanella</taxon>
    </lineage>
</organism>
<dbReference type="PANTHER" id="PTHR43861:SF3">
    <property type="entry name" value="PUTATIVE (AFU_ORTHOLOGUE AFUA_2G14390)-RELATED"/>
    <property type="match status" value="1"/>
</dbReference>
<dbReference type="InterPro" id="IPR029063">
    <property type="entry name" value="SAM-dependent_MTases_sf"/>
</dbReference>
<feature type="binding site" evidence="3">
    <location>
        <position position="214"/>
    </location>
    <ligand>
        <name>carboxy-S-adenosyl-L-methionine</name>
        <dbReference type="ChEBI" id="CHEBI:134278"/>
    </ligand>
</feature>
<comment type="subunit">
    <text evidence="3">Homotetramer.</text>
</comment>
<dbReference type="InterPro" id="IPR010017">
    <property type="entry name" value="CmoB"/>
</dbReference>
<dbReference type="NCBIfam" id="NF011650">
    <property type="entry name" value="PRK15068.1"/>
    <property type="match status" value="1"/>
</dbReference>
<dbReference type="EC" id="2.5.1.-" evidence="3"/>
<feature type="binding site" evidence="3">
    <location>
        <position position="118"/>
    </location>
    <ligand>
        <name>carboxy-S-adenosyl-L-methionine</name>
        <dbReference type="ChEBI" id="CHEBI:134278"/>
    </ligand>
</feature>
<dbReference type="GO" id="GO:0008168">
    <property type="term" value="F:methyltransferase activity"/>
    <property type="evidence" value="ECO:0007669"/>
    <property type="project" value="UniProtKB-KW"/>
</dbReference>
<feature type="binding site" evidence="3">
    <location>
        <position position="99"/>
    </location>
    <ligand>
        <name>carboxy-S-adenosyl-L-methionine</name>
        <dbReference type="ChEBI" id="CHEBI:134278"/>
    </ligand>
</feature>
<keyword evidence="5" id="KW-1185">Reference proteome</keyword>
<dbReference type="STRING" id="207949.RED65_11274"/>
<dbReference type="Pfam" id="PF08003">
    <property type="entry name" value="Methyltransf_9"/>
    <property type="match status" value="1"/>
</dbReference>
<gene>
    <name evidence="3" type="primary">cmoB</name>
    <name evidence="4" type="ORF">RED65_11274</name>
</gene>
<comment type="function">
    <text evidence="3">Catalyzes carboxymethyl transfer from carboxy-S-adenosyl-L-methionine (Cx-SAM) to 5-hydroxyuridine (ho5U) to form 5-carboxymethoxyuridine (cmo5U) at position 34 in tRNAs.</text>
</comment>
<dbReference type="GO" id="GO:0002098">
    <property type="term" value="P:tRNA wobble uridine modification"/>
    <property type="evidence" value="ECO:0007669"/>
    <property type="project" value="InterPro"/>
</dbReference>
<comment type="catalytic activity">
    <reaction evidence="3">
        <text>carboxy-S-adenosyl-L-methionine + 5-hydroxyuridine(34) in tRNA = 5-carboxymethoxyuridine(34) in tRNA + S-adenosyl-L-homocysteine + H(+)</text>
        <dbReference type="Rhea" id="RHEA:52848"/>
        <dbReference type="Rhea" id="RHEA-COMP:13381"/>
        <dbReference type="Rhea" id="RHEA-COMP:13383"/>
        <dbReference type="ChEBI" id="CHEBI:15378"/>
        <dbReference type="ChEBI" id="CHEBI:57856"/>
        <dbReference type="ChEBI" id="CHEBI:134278"/>
        <dbReference type="ChEBI" id="CHEBI:136877"/>
        <dbReference type="ChEBI" id="CHEBI:136879"/>
    </reaction>
</comment>
<feature type="binding site" evidence="3">
    <location>
        <begin position="194"/>
        <end position="195"/>
    </location>
    <ligand>
        <name>carboxy-S-adenosyl-L-methionine</name>
        <dbReference type="ChEBI" id="CHEBI:134278"/>
    </ligand>
</feature>
<dbReference type="NCBIfam" id="TIGR00452">
    <property type="entry name" value="tRNA 5-methoxyuridine(34)/uridine 5-oxyacetic acid(34) synthase CmoB"/>
    <property type="match status" value="1"/>
</dbReference>
<feature type="binding site" evidence="3">
    <location>
        <position position="138"/>
    </location>
    <ligand>
        <name>carboxy-S-adenosyl-L-methionine</name>
        <dbReference type="ChEBI" id="CHEBI:134278"/>
    </ligand>
</feature>
<keyword evidence="1 3" id="KW-0808">Transferase</keyword>
<dbReference type="InterPro" id="IPR027555">
    <property type="entry name" value="Mo5U34_MeTrfas-like"/>
</dbReference>
<dbReference type="AlphaFoldDB" id="Q1N5H1"/>
<dbReference type="GO" id="GO:0032259">
    <property type="term" value="P:methylation"/>
    <property type="evidence" value="ECO:0007669"/>
    <property type="project" value="UniProtKB-KW"/>
</dbReference>
<sequence>MQNLGYFQPFYQDLIEFLQEPDNRFTSWGENIESELKAELIDRSHGDMARWQVAFDALPNITPKNAYLNQSAVELQGDIESQTHVELKDALKGLMPWRKGPFQFFDVPVDTEWRSDWKWDRIKDHISPLKNRTILDVGCGSGYHMWRMYGEGAARVIGVDPSKLFLWQFEAVKKYVKAAQGVESLPVHFLPFKMEDLPKNMRRFDTVFSMGVLYHRRSPLDHLSELKSALRTGGQVVLETLVIEGEEGEVLMPEDRYAMMRNVWFLPSVPTLMLWMRRLGFKNVRLAEKNYTTMEEQRSTDWMGFSSLKDFLDPNDPSKTVEGLPAPLRATIVAEAP</sequence>
<keyword evidence="2 3" id="KW-0819">tRNA processing</keyword>
<dbReference type="SUPFAM" id="SSF53335">
    <property type="entry name" value="S-adenosyl-L-methionine-dependent methyltransferases"/>
    <property type="match status" value="1"/>
</dbReference>
<dbReference type="CDD" id="cd02440">
    <property type="entry name" value="AdoMet_MTases"/>
    <property type="match status" value="1"/>
</dbReference>
<proteinExistence type="inferred from homology"/>